<evidence type="ECO:0008006" key="4">
    <source>
        <dbReference type="Google" id="ProtNLM"/>
    </source>
</evidence>
<evidence type="ECO:0000313" key="2">
    <source>
        <dbReference type="EMBL" id="MEX0404507.1"/>
    </source>
</evidence>
<comment type="caution">
    <text evidence="2">The sequence shown here is derived from an EMBL/GenBank/DDBJ whole genome shotgun (WGS) entry which is preliminary data.</text>
</comment>
<sequence>MSPAANLVDGIAVSGVLPRAMSKIVLPLLISVLLLSGCGGGSPYRVETRDPGAVRQEQDIDTLLRQVKRERQINDTRSGM</sequence>
<gene>
    <name evidence="2" type="ORF">ABGN05_02395</name>
</gene>
<reference evidence="2 3" key="1">
    <citation type="submission" date="2024-05" db="EMBL/GenBank/DDBJ databases">
        <authorList>
            <person name="Jiang F."/>
        </authorList>
    </citation>
    <scope>NUCLEOTIDE SEQUENCE [LARGE SCALE GENOMIC DNA]</scope>
    <source>
        <strain evidence="2 3">LZ166</strain>
    </source>
</reference>
<organism evidence="2 3">
    <name type="scientific">Aquibium pacificus</name>
    <dbReference type="NCBI Taxonomy" id="3153579"/>
    <lineage>
        <taxon>Bacteria</taxon>
        <taxon>Pseudomonadati</taxon>
        <taxon>Pseudomonadota</taxon>
        <taxon>Alphaproteobacteria</taxon>
        <taxon>Hyphomicrobiales</taxon>
        <taxon>Phyllobacteriaceae</taxon>
        <taxon>Aquibium</taxon>
    </lineage>
</organism>
<dbReference type="RefSeq" id="WP_367952393.1">
    <property type="nucleotide sequence ID" value="NZ_JBDPGJ010000001.1"/>
</dbReference>
<keyword evidence="1" id="KW-0472">Membrane</keyword>
<dbReference type="Proteomes" id="UP001556692">
    <property type="component" value="Unassembled WGS sequence"/>
</dbReference>
<accession>A0ABV3SCN3</accession>
<protein>
    <recommendedName>
        <fullName evidence="4">Lipoprotein</fullName>
    </recommendedName>
</protein>
<evidence type="ECO:0000256" key="1">
    <source>
        <dbReference type="SAM" id="Phobius"/>
    </source>
</evidence>
<evidence type="ECO:0000313" key="3">
    <source>
        <dbReference type="Proteomes" id="UP001556692"/>
    </source>
</evidence>
<keyword evidence="1" id="KW-1133">Transmembrane helix</keyword>
<name>A0ABV3SCN3_9HYPH</name>
<feature type="transmembrane region" description="Helical" evidence="1">
    <location>
        <begin position="20"/>
        <end position="39"/>
    </location>
</feature>
<proteinExistence type="predicted"/>
<keyword evidence="1" id="KW-0812">Transmembrane</keyword>
<dbReference type="EMBL" id="JBDPGJ010000001">
    <property type="protein sequence ID" value="MEX0404507.1"/>
    <property type="molecule type" value="Genomic_DNA"/>
</dbReference>
<keyword evidence="3" id="KW-1185">Reference proteome</keyword>